<comment type="subcellular location">
    <subcellularLocation>
        <location evidence="1">Nucleus</location>
    </subcellularLocation>
</comment>
<dbReference type="AlphaFoldDB" id="A0A811PER3"/>
<dbReference type="Pfam" id="PF03364">
    <property type="entry name" value="Polyketide_cyc"/>
    <property type="match status" value="1"/>
</dbReference>
<dbReference type="InterPro" id="IPR023393">
    <property type="entry name" value="START-like_dom_sf"/>
</dbReference>
<dbReference type="OrthoDB" id="47798at2759"/>
<dbReference type="PANTHER" id="PTHR33824">
    <property type="entry name" value="POLYKETIDE CYCLASE/DEHYDRASE AND LIPID TRANSPORT SUPERFAMILY PROTEIN"/>
    <property type="match status" value="1"/>
</dbReference>
<sequence length="231" mass="25948">MAAGAALYYHPAAGKASLEAVAPPSPSLALGPSQSKVLCVRSGSRWWMRRRWEGKASSVSCRARARASARPALFSPVAMDWQECTTQLEVDVPCSVAYQCYSERETIPQWMPFISSVKVLEDKPDLSRWTLKYEVLGRDVEFSWLARNMTPIKNQKIHWRSLEGLPNRGAVRFFPKSSYSCRVQLTVAYEVPEILAPVASALKPFLESLLLKGLERFATFAKERNSKIPHS</sequence>
<accession>A0A811PER3</accession>
<feature type="domain" description="Coenzyme Q-binding protein COQ10 START" evidence="2">
    <location>
        <begin position="90"/>
        <end position="217"/>
    </location>
</feature>
<keyword evidence="4" id="KW-1185">Reference proteome</keyword>
<dbReference type="SUPFAM" id="SSF55961">
    <property type="entry name" value="Bet v1-like"/>
    <property type="match status" value="1"/>
</dbReference>
<dbReference type="EMBL" id="CAJGYO010000006">
    <property type="protein sequence ID" value="CAD6238602.1"/>
    <property type="molecule type" value="Genomic_DNA"/>
</dbReference>
<evidence type="ECO:0000313" key="4">
    <source>
        <dbReference type="Proteomes" id="UP000604825"/>
    </source>
</evidence>
<evidence type="ECO:0000256" key="1">
    <source>
        <dbReference type="ARBA" id="ARBA00004123"/>
    </source>
</evidence>
<dbReference type="Gene3D" id="3.30.530.20">
    <property type="match status" value="1"/>
</dbReference>
<name>A0A811PER3_9POAL</name>
<dbReference type="PANTHER" id="PTHR33824:SF7">
    <property type="entry name" value="POLYKETIDE CYCLASE_DEHYDRASE AND LIPID TRANSPORT SUPERFAMILY PROTEIN"/>
    <property type="match status" value="1"/>
</dbReference>
<reference evidence="3" key="1">
    <citation type="submission" date="2020-10" db="EMBL/GenBank/DDBJ databases">
        <authorList>
            <person name="Han B."/>
            <person name="Lu T."/>
            <person name="Zhao Q."/>
            <person name="Huang X."/>
            <person name="Zhao Y."/>
        </authorList>
    </citation>
    <scope>NUCLEOTIDE SEQUENCE</scope>
</reference>
<gene>
    <name evidence="3" type="ORF">NCGR_LOCUS25789</name>
</gene>
<protein>
    <recommendedName>
        <fullName evidence="2">Coenzyme Q-binding protein COQ10 START domain-containing protein</fullName>
    </recommendedName>
</protein>
<dbReference type="CDD" id="cd07817">
    <property type="entry name" value="SRPBCC_8"/>
    <property type="match status" value="1"/>
</dbReference>
<comment type="caution">
    <text evidence="3">The sequence shown here is derived from an EMBL/GenBank/DDBJ whole genome shotgun (WGS) entry which is preliminary data.</text>
</comment>
<dbReference type="InterPro" id="IPR047137">
    <property type="entry name" value="ORF3"/>
</dbReference>
<evidence type="ECO:0000259" key="2">
    <source>
        <dbReference type="Pfam" id="PF03364"/>
    </source>
</evidence>
<dbReference type="GO" id="GO:0005634">
    <property type="term" value="C:nucleus"/>
    <property type="evidence" value="ECO:0007669"/>
    <property type="project" value="UniProtKB-SubCell"/>
</dbReference>
<dbReference type="InterPro" id="IPR005031">
    <property type="entry name" value="COQ10_START"/>
</dbReference>
<dbReference type="Proteomes" id="UP000604825">
    <property type="component" value="Unassembled WGS sequence"/>
</dbReference>
<proteinExistence type="predicted"/>
<evidence type="ECO:0000313" key="3">
    <source>
        <dbReference type="EMBL" id="CAD6238602.1"/>
    </source>
</evidence>
<organism evidence="3 4">
    <name type="scientific">Miscanthus lutarioriparius</name>
    <dbReference type="NCBI Taxonomy" id="422564"/>
    <lineage>
        <taxon>Eukaryota</taxon>
        <taxon>Viridiplantae</taxon>
        <taxon>Streptophyta</taxon>
        <taxon>Embryophyta</taxon>
        <taxon>Tracheophyta</taxon>
        <taxon>Spermatophyta</taxon>
        <taxon>Magnoliopsida</taxon>
        <taxon>Liliopsida</taxon>
        <taxon>Poales</taxon>
        <taxon>Poaceae</taxon>
        <taxon>PACMAD clade</taxon>
        <taxon>Panicoideae</taxon>
        <taxon>Andropogonodae</taxon>
        <taxon>Andropogoneae</taxon>
        <taxon>Saccharinae</taxon>
        <taxon>Miscanthus</taxon>
    </lineage>
</organism>